<dbReference type="AlphaFoldDB" id="G9NIY4"/>
<sequence>MGDSSWMRLIPGQRCLTPVSPWLHNGQIDNEDVPHEAPNLKITPRPLAGFNQSSADFTKDILVREADRLQNTPSVDEMADVLRTIIMLSPTPPILDPQYTSYVLHLIEGYSKLRSKLSAKEKEVSQLKAKQQEDGEDSKMLFADWSAQEARYRAEIKRLELIIQQVSGNGVEAVALARSGSLIRKGGSGRAHATEAATPEQVPAEEEFCQDECKSASPCKGSDIQGRRTSMSSDALDITVRLNAKNQLWRHRSENNLREPS</sequence>
<dbReference type="Proteomes" id="UP000005426">
    <property type="component" value="Unassembled WGS sequence"/>
</dbReference>
<comment type="caution">
    <text evidence="1">The sequence shown here is derived from an EMBL/GenBank/DDBJ whole genome shotgun (WGS) entry which is preliminary data.</text>
</comment>
<reference evidence="1 2" key="1">
    <citation type="journal article" date="2011" name="Genome Biol.">
        <title>Comparative genome sequence analysis underscores mycoparasitism as the ancestral life style of Trichoderma.</title>
        <authorList>
            <person name="Kubicek C.P."/>
            <person name="Herrera-Estrella A."/>
            <person name="Seidl-Seiboth V."/>
            <person name="Martinez D.A."/>
            <person name="Druzhinina I.S."/>
            <person name="Thon M."/>
            <person name="Zeilinger S."/>
            <person name="Casas-Flores S."/>
            <person name="Horwitz B.A."/>
            <person name="Mukherjee P.K."/>
            <person name="Mukherjee M."/>
            <person name="Kredics L."/>
            <person name="Alcaraz L.D."/>
            <person name="Aerts A."/>
            <person name="Antal Z."/>
            <person name="Atanasova L."/>
            <person name="Cervantes-Badillo M.G."/>
            <person name="Challacombe J."/>
            <person name="Chertkov O."/>
            <person name="McCluskey K."/>
            <person name="Coulpier F."/>
            <person name="Deshpande N."/>
            <person name="von Doehren H."/>
            <person name="Ebbole D.J."/>
            <person name="Esquivel-Naranjo E.U."/>
            <person name="Fekete E."/>
            <person name="Flipphi M."/>
            <person name="Glaser F."/>
            <person name="Gomez-Rodriguez E.Y."/>
            <person name="Gruber S."/>
            <person name="Han C."/>
            <person name="Henrissat B."/>
            <person name="Hermosa R."/>
            <person name="Hernandez-Onate M."/>
            <person name="Karaffa L."/>
            <person name="Kosti I."/>
            <person name="Le Crom S."/>
            <person name="Lindquist E."/>
            <person name="Lucas S."/>
            <person name="Luebeck M."/>
            <person name="Luebeck P.S."/>
            <person name="Margeot A."/>
            <person name="Metz B."/>
            <person name="Misra M."/>
            <person name="Nevalainen H."/>
            <person name="Omann M."/>
            <person name="Packer N."/>
            <person name="Perrone G."/>
            <person name="Uresti-Rivera E.E."/>
            <person name="Salamov A."/>
            <person name="Schmoll M."/>
            <person name="Seiboth B."/>
            <person name="Shapiro H."/>
            <person name="Sukno S."/>
            <person name="Tamayo-Ramos J.A."/>
            <person name="Tisch D."/>
            <person name="Wiest A."/>
            <person name="Wilkinson H.H."/>
            <person name="Zhang M."/>
            <person name="Coutinho P.M."/>
            <person name="Kenerley C.M."/>
            <person name="Monte E."/>
            <person name="Baker S.E."/>
            <person name="Grigoriev I.V."/>
        </authorList>
    </citation>
    <scope>NUCLEOTIDE SEQUENCE [LARGE SCALE GENOMIC DNA]</scope>
    <source>
        <strain evidence="2">ATCC 20476 / IMI 206040</strain>
    </source>
</reference>
<organism evidence="1 2">
    <name type="scientific">Hypocrea atroviridis (strain ATCC 20476 / IMI 206040)</name>
    <name type="common">Trichoderma atroviride</name>
    <dbReference type="NCBI Taxonomy" id="452589"/>
    <lineage>
        <taxon>Eukaryota</taxon>
        <taxon>Fungi</taxon>
        <taxon>Dikarya</taxon>
        <taxon>Ascomycota</taxon>
        <taxon>Pezizomycotina</taxon>
        <taxon>Sordariomycetes</taxon>
        <taxon>Hypocreomycetidae</taxon>
        <taxon>Hypocreales</taxon>
        <taxon>Hypocreaceae</taxon>
        <taxon>Trichoderma</taxon>
    </lineage>
</organism>
<dbReference type="GeneID" id="25785288"/>
<dbReference type="STRING" id="452589.G9NIY4"/>
<gene>
    <name evidence="1" type="ORF">TRIATDRAFT_6981</name>
</gene>
<dbReference type="OMA" id="MGDSSWM"/>
<evidence type="ECO:0000313" key="2">
    <source>
        <dbReference type="Proteomes" id="UP000005426"/>
    </source>
</evidence>
<feature type="non-terminal residue" evidence="1">
    <location>
        <position position="261"/>
    </location>
</feature>
<keyword evidence="2" id="KW-1185">Reference proteome</keyword>
<name>G9NIY4_HYPAI</name>
<accession>G9NIY4</accession>
<proteinExistence type="predicted"/>
<dbReference type="eggNOG" id="ENOG502SWQJ">
    <property type="taxonomic scope" value="Eukaryota"/>
</dbReference>
<protein>
    <submittedName>
        <fullName evidence="1">Uncharacterized protein</fullName>
    </submittedName>
</protein>
<dbReference type="EMBL" id="ABDG02000016">
    <property type="protein sequence ID" value="EHK49740.1"/>
    <property type="molecule type" value="Genomic_DNA"/>
</dbReference>
<dbReference type="OrthoDB" id="5430717at2759"/>
<dbReference type="HOGENOM" id="CLU_1067720_0_0_1"/>
<evidence type="ECO:0000313" key="1">
    <source>
        <dbReference type="EMBL" id="EHK49740.1"/>
    </source>
</evidence>
<dbReference type="KEGG" id="tatv:25785288"/>